<keyword evidence="2 5" id="KW-0812">Transmembrane</keyword>
<dbReference type="PANTHER" id="PTHR11132">
    <property type="entry name" value="SOLUTE CARRIER FAMILY 35"/>
    <property type="match status" value="1"/>
</dbReference>
<accession>A0AAU9I4Q1</accession>
<organism evidence="6 7">
    <name type="scientific">Blepharisma stoltei</name>
    <dbReference type="NCBI Taxonomy" id="1481888"/>
    <lineage>
        <taxon>Eukaryota</taxon>
        <taxon>Sar</taxon>
        <taxon>Alveolata</taxon>
        <taxon>Ciliophora</taxon>
        <taxon>Postciliodesmatophora</taxon>
        <taxon>Heterotrichea</taxon>
        <taxon>Heterotrichida</taxon>
        <taxon>Blepharismidae</taxon>
        <taxon>Blepharisma</taxon>
    </lineage>
</organism>
<dbReference type="GO" id="GO:0016020">
    <property type="term" value="C:membrane"/>
    <property type="evidence" value="ECO:0007669"/>
    <property type="project" value="UniProtKB-SubCell"/>
</dbReference>
<evidence type="ECO:0008006" key="8">
    <source>
        <dbReference type="Google" id="ProtNLM"/>
    </source>
</evidence>
<evidence type="ECO:0000313" key="6">
    <source>
        <dbReference type="EMBL" id="CAG9310069.1"/>
    </source>
</evidence>
<keyword evidence="4 5" id="KW-0472">Membrane</keyword>
<feature type="transmembrane region" description="Helical" evidence="5">
    <location>
        <begin position="261"/>
        <end position="290"/>
    </location>
</feature>
<proteinExistence type="predicted"/>
<dbReference type="InterPro" id="IPR050186">
    <property type="entry name" value="TPT_transporter"/>
</dbReference>
<protein>
    <recommendedName>
        <fullName evidence="8">Sugar phosphate transporter domain-containing protein</fullName>
    </recommendedName>
</protein>
<keyword evidence="3 5" id="KW-1133">Transmembrane helix</keyword>
<dbReference type="Proteomes" id="UP001162131">
    <property type="component" value="Unassembled WGS sequence"/>
</dbReference>
<reference evidence="6" key="1">
    <citation type="submission" date="2021-09" db="EMBL/GenBank/DDBJ databases">
        <authorList>
            <consortium name="AG Swart"/>
            <person name="Singh M."/>
            <person name="Singh A."/>
            <person name="Seah K."/>
            <person name="Emmerich C."/>
        </authorList>
    </citation>
    <scope>NUCLEOTIDE SEQUENCE</scope>
    <source>
        <strain evidence="6">ATCC30299</strain>
    </source>
</reference>
<sequence length="303" mass="33852">MRPLLICIFYGITATMMNLSNKVMISLYEFRCTFLMLFAQYFLSVFVIEATRYYGIYKSLPRFHIDQAFETIHVSLAFIGNIVLGLIGMAYTNLPMYVALRKLVTAMIYSIDIFVLRKPVDLWSTLGVIFITAGALIAGCNDLTLSFIGLFFVLLSDVMCALQLQLMNKLKQKNDKLDALSQFYYTAVLSLPIVMVGVYTQEEYVDVALNPLTKTWNFVFWLSASSFVGLLCNFSITLCTTYNSPMATTITGNVKDLCSMFVGLVAFGDVVLSPLFLIGLLCSTTGAMIYSLGKLKSYKDSSV</sequence>
<evidence type="ECO:0000256" key="1">
    <source>
        <dbReference type="ARBA" id="ARBA00004141"/>
    </source>
</evidence>
<keyword evidence="7" id="KW-1185">Reference proteome</keyword>
<dbReference type="EMBL" id="CAJZBQ010000001">
    <property type="protein sequence ID" value="CAG9310069.1"/>
    <property type="molecule type" value="Genomic_DNA"/>
</dbReference>
<feature type="transmembrane region" description="Helical" evidence="5">
    <location>
        <begin position="122"/>
        <end position="139"/>
    </location>
</feature>
<evidence type="ECO:0000256" key="5">
    <source>
        <dbReference type="SAM" id="Phobius"/>
    </source>
</evidence>
<evidence type="ECO:0000256" key="2">
    <source>
        <dbReference type="ARBA" id="ARBA00022692"/>
    </source>
</evidence>
<feature type="transmembrane region" description="Helical" evidence="5">
    <location>
        <begin position="183"/>
        <end position="200"/>
    </location>
</feature>
<evidence type="ECO:0000256" key="4">
    <source>
        <dbReference type="ARBA" id="ARBA00023136"/>
    </source>
</evidence>
<evidence type="ECO:0000313" key="7">
    <source>
        <dbReference type="Proteomes" id="UP001162131"/>
    </source>
</evidence>
<comment type="subcellular location">
    <subcellularLocation>
        <location evidence="1">Membrane</location>
        <topology evidence="1">Multi-pass membrane protein</topology>
    </subcellularLocation>
</comment>
<dbReference type="AlphaFoldDB" id="A0AAU9I4Q1"/>
<comment type="caution">
    <text evidence="6">The sequence shown here is derived from an EMBL/GenBank/DDBJ whole genome shotgun (WGS) entry which is preliminary data.</text>
</comment>
<feature type="transmembrane region" description="Helical" evidence="5">
    <location>
        <begin position="220"/>
        <end position="240"/>
    </location>
</feature>
<gene>
    <name evidence="6" type="ORF">BSTOLATCC_MIC280</name>
</gene>
<feature type="transmembrane region" description="Helical" evidence="5">
    <location>
        <begin position="145"/>
        <end position="162"/>
    </location>
</feature>
<feature type="transmembrane region" description="Helical" evidence="5">
    <location>
        <begin position="68"/>
        <end position="91"/>
    </location>
</feature>
<feature type="transmembrane region" description="Helical" evidence="5">
    <location>
        <begin position="38"/>
        <end position="56"/>
    </location>
</feature>
<name>A0AAU9I4Q1_9CILI</name>
<evidence type="ECO:0000256" key="3">
    <source>
        <dbReference type="ARBA" id="ARBA00022989"/>
    </source>
</evidence>